<feature type="transmembrane region" description="Helical" evidence="7">
    <location>
        <begin position="582"/>
        <end position="602"/>
    </location>
</feature>
<dbReference type="GO" id="GO:0008324">
    <property type="term" value="F:monoatomic cation transmembrane transporter activity"/>
    <property type="evidence" value="ECO:0007669"/>
    <property type="project" value="InterPro"/>
</dbReference>
<feature type="transmembrane region" description="Helical" evidence="7">
    <location>
        <begin position="458"/>
        <end position="477"/>
    </location>
</feature>
<protein>
    <submittedName>
        <fullName evidence="9">SLC13 family permease</fullName>
    </submittedName>
</protein>
<keyword evidence="3 7" id="KW-0812">Transmembrane</keyword>
<dbReference type="EMBL" id="RQXV01000009">
    <property type="protein sequence ID" value="RRC98098.1"/>
    <property type="molecule type" value="Genomic_DNA"/>
</dbReference>
<keyword evidence="4" id="KW-0677">Repeat</keyword>
<feature type="domain" description="RCK C-terminal" evidence="8">
    <location>
        <begin position="308"/>
        <end position="393"/>
    </location>
</feature>
<dbReference type="SUPFAM" id="SSF116726">
    <property type="entry name" value="TrkA C-terminal domain-like"/>
    <property type="match status" value="2"/>
</dbReference>
<evidence type="ECO:0000256" key="2">
    <source>
        <dbReference type="ARBA" id="ARBA00022448"/>
    </source>
</evidence>
<sequence length="604" mass="64930">MNIDVLFVFGLLFVTIGLFIWDRIRMDIVAMMVVVTLAVSGIISPAETVSGFGQSLIVMIAGLFIVGEGLFRTGVAAAVGSWILRMGGTNEKRLLLVLIPVVAGMSAFMSSTGAVALFIPVVLSICRTAKLQPSRMLMPLAFASLIGGMMTLIGTPPNMVASTQLQASGLTPFAFFDFTMIGGVILLVGTVYLVFIAPGLLPNTGVRESQHPTLKEFAERYSIEDNLYKLRVRKDSSLIGKTVSSALLRSRFEVTVFAIRRGGKLLSSLMPVLSETRIQGGDVLLAYGDADGIERLCVETGAMFFGFPDDERNRMTKEFGVAEVMLHNRSSMIGKTIKEGRFRERHNLSVIGILRDGKPLDVGFNRDALQFGDALLLAGGWRYIEALEDRQSFVLLETPSELVESSARWSHAPSALIIMIVMLGLMISGAMSSLTAILLAAMAMVLTGCINMNEAYRSLNASSLVLIAGMLPLALAMKKTGALDLVVDLLMNLLGQSTPVIVCGGLFILTSVLSQFISNTATTVLIAPIAIAIAQGLGMNPEPFMMTVAIAASTAFSTPIASPVNTLVMVPGNYRFIDFVKVGLPLQLMALFITLTITPMVFPF</sequence>
<feature type="transmembrane region" description="Helical" evidence="7">
    <location>
        <begin position="175"/>
        <end position="201"/>
    </location>
</feature>
<evidence type="ECO:0000256" key="6">
    <source>
        <dbReference type="ARBA" id="ARBA00023136"/>
    </source>
</evidence>
<feature type="domain" description="RCK C-terminal" evidence="8">
    <location>
        <begin position="215"/>
        <end position="302"/>
    </location>
</feature>
<dbReference type="InterPro" id="IPR036721">
    <property type="entry name" value="RCK_C_sf"/>
</dbReference>
<dbReference type="InterPro" id="IPR006037">
    <property type="entry name" value="RCK_C"/>
</dbReference>
<dbReference type="Pfam" id="PF02080">
    <property type="entry name" value="TrkA_C"/>
    <property type="match status" value="2"/>
</dbReference>
<evidence type="ECO:0000256" key="4">
    <source>
        <dbReference type="ARBA" id="ARBA00022737"/>
    </source>
</evidence>
<reference evidence="9 10" key="1">
    <citation type="submission" date="2018-11" db="EMBL/GenBank/DDBJ databases">
        <title>The draft genome sequence of Amphritea balenae JAMM 1525T.</title>
        <authorList>
            <person name="Fang Z."/>
            <person name="Zhang Y."/>
            <person name="Han X."/>
        </authorList>
    </citation>
    <scope>NUCLEOTIDE SEQUENCE [LARGE SCALE GENOMIC DNA]</scope>
    <source>
        <strain evidence="9 10">JAMM 1525</strain>
    </source>
</reference>
<dbReference type="OrthoDB" id="9809303at2"/>
<feature type="transmembrane region" description="Helical" evidence="7">
    <location>
        <begin position="6"/>
        <end position="21"/>
    </location>
</feature>
<feature type="transmembrane region" description="Helical" evidence="7">
    <location>
        <begin position="415"/>
        <end position="446"/>
    </location>
</feature>
<dbReference type="GO" id="GO:0006813">
    <property type="term" value="P:potassium ion transport"/>
    <property type="evidence" value="ECO:0007669"/>
    <property type="project" value="InterPro"/>
</dbReference>
<comment type="caution">
    <text evidence="9">The sequence shown here is derived from an EMBL/GenBank/DDBJ whole genome shotgun (WGS) entry which is preliminary data.</text>
</comment>
<dbReference type="InterPro" id="IPR004680">
    <property type="entry name" value="Cit_transptr-like_dom"/>
</dbReference>
<feature type="transmembrane region" description="Helical" evidence="7">
    <location>
        <begin position="28"/>
        <end position="44"/>
    </location>
</feature>
<evidence type="ECO:0000259" key="8">
    <source>
        <dbReference type="PROSITE" id="PS51202"/>
    </source>
</evidence>
<organism evidence="9 10">
    <name type="scientific">Amphritea balenae</name>
    <dbReference type="NCBI Taxonomy" id="452629"/>
    <lineage>
        <taxon>Bacteria</taxon>
        <taxon>Pseudomonadati</taxon>
        <taxon>Pseudomonadota</taxon>
        <taxon>Gammaproteobacteria</taxon>
        <taxon>Oceanospirillales</taxon>
        <taxon>Oceanospirillaceae</taxon>
        <taxon>Amphritea</taxon>
    </lineage>
</organism>
<evidence type="ECO:0000256" key="7">
    <source>
        <dbReference type="SAM" id="Phobius"/>
    </source>
</evidence>
<name>A0A3P1SLT2_9GAMM</name>
<feature type="transmembrane region" description="Helical" evidence="7">
    <location>
        <begin position="544"/>
        <end position="570"/>
    </location>
</feature>
<keyword evidence="5 7" id="KW-1133">Transmembrane helix</keyword>
<dbReference type="InterPro" id="IPR051679">
    <property type="entry name" value="DASS-Related_Transporters"/>
</dbReference>
<evidence type="ECO:0000313" key="10">
    <source>
        <dbReference type="Proteomes" id="UP000267535"/>
    </source>
</evidence>
<feature type="transmembrane region" description="Helical" evidence="7">
    <location>
        <begin position="137"/>
        <end position="154"/>
    </location>
</feature>
<keyword evidence="6 7" id="KW-0472">Membrane</keyword>
<dbReference type="InterPro" id="IPR031312">
    <property type="entry name" value="Na/sul_symport_CS"/>
</dbReference>
<dbReference type="Proteomes" id="UP000267535">
    <property type="component" value="Unassembled WGS sequence"/>
</dbReference>
<keyword evidence="10" id="KW-1185">Reference proteome</keyword>
<feature type="transmembrane region" description="Helical" evidence="7">
    <location>
        <begin position="96"/>
        <end position="125"/>
    </location>
</feature>
<comment type="subcellular location">
    <subcellularLocation>
        <location evidence="1">Membrane</location>
        <topology evidence="1">Multi-pass membrane protein</topology>
    </subcellularLocation>
</comment>
<feature type="transmembrane region" description="Helical" evidence="7">
    <location>
        <begin position="489"/>
        <end position="509"/>
    </location>
</feature>
<evidence type="ECO:0000256" key="1">
    <source>
        <dbReference type="ARBA" id="ARBA00004141"/>
    </source>
</evidence>
<evidence type="ECO:0000256" key="5">
    <source>
        <dbReference type="ARBA" id="ARBA00022989"/>
    </source>
</evidence>
<evidence type="ECO:0000313" key="9">
    <source>
        <dbReference type="EMBL" id="RRC98098.1"/>
    </source>
</evidence>
<dbReference type="GO" id="GO:0005886">
    <property type="term" value="C:plasma membrane"/>
    <property type="evidence" value="ECO:0007669"/>
    <property type="project" value="TreeGrafter"/>
</dbReference>
<gene>
    <name evidence="9" type="ORF">EHS89_16005</name>
</gene>
<evidence type="ECO:0000256" key="3">
    <source>
        <dbReference type="ARBA" id="ARBA00022692"/>
    </source>
</evidence>
<feature type="transmembrane region" description="Helical" evidence="7">
    <location>
        <begin position="56"/>
        <end position="84"/>
    </location>
</feature>
<feature type="transmembrane region" description="Helical" evidence="7">
    <location>
        <begin position="516"/>
        <end position="538"/>
    </location>
</feature>
<dbReference type="AlphaFoldDB" id="A0A3P1SLT2"/>
<dbReference type="Gene3D" id="3.30.70.1450">
    <property type="entry name" value="Regulator of K+ conductance, C-terminal domain"/>
    <property type="match status" value="2"/>
</dbReference>
<dbReference type="PANTHER" id="PTHR43652">
    <property type="entry name" value="BASIC AMINO ACID ANTIPORTER YFCC-RELATED"/>
    <property type="match status" value="1"/>
</dbReference>
<keyword evidence="2" id="KW-0813">Transport</keyword>
<dbReference type="PANTHER" id="PTHR43652:SF1">
    <property type="entry name" value="RESPONSE REGULATOR"/>
    <property type="match status" value="1"/>
</dbReference>
<dbReference type="PROSITE" id="PS01271">
    <property type="entry name" value="NA_SULFATE"/>
    <property type="match status" value="1"/>
</dbReference>
<dbReference type="Pfam" id="PF03600">
    <property type="entry name" value="CitMHS"/>
    <property type="match status" value="1"/>
</dbReference>
<accession>A0A3P1SLT2</accession>
<proteinExistence type="predicted"/>
<dbReference type="PROSITE" id="PS51202">
    <property type="entry name" value="RCK_C"/>
    <property type="match status" value="2"/>
</dbReference>